<reference evidence="1 2" key="1">
    <citation type="submission" date="2019-12" db="EMBL/GenBank/DDBJ databases">
        <title>Genome sequence of Streptomyces bambusae.</title>
        <authorList>
            <person name="Bansal K."/>
            <person name="Choksket S."/>
            <person name="Korpole S."/>
            <person name="Patil P.B."/>
        </authorList>
    </citation>
    <scope>NUCLEOTIDE SEQUENCE [LARGE SCALE GENOMIC DNA]</scope>
    <source>
        <strain evidence="1 2">SK60</strain>
    </source>
</reference>
<gene>
    <name evidence="1" type="ORF">GPJ59_24410</name>
</gene>
<proteinExistence type="predicted"/>
<dbReference type="RefSeq" id="WP_219669847.1">
    <property type="nucleotide sequence ID" value="NZ_WTFF01000204.1"/>
</dbReference>
<keyword evidence="2" id="KW-1185">Reference proteome</keyword>
<sequence>MSVLEDSFERRFGEVQAIKTPPPDHMADAAAHVMRMQGDILADLLRPYAARSETAAEVLAEWVAVRWAHGPGVDLWDAPMDVKRLQ</sequence>
<protein>
    <submittedName>
        <fullName evidence="1">Uncharacterized protein</fullName>
    </submittedName>
</protein>
<dbReference type="EMBL" id="WTFF01000204">
    <property type="protein sequence ID" value="MBW5484938.1"/>
    <property type="molecule type" value="Genomic_DNA"/>
</dbReference>
<evidence type="ECO:0000313" key="1">
    <source>
        <dbReference type="EMBL" id="MBW5484938.1"/>
    </source>
</evidence>
<dbReference type="Proteomes" id="UP000812013">
    <property type="component" value="Unassembled WGS sequence"/>
</dbReference>
<evidence type="ECO:0000313" key="2">
    <source>
        <dbReference type="Proteomes" id="UP000812013"/>
    </source>
</evidence>
<organism evidence="1 2">
    <name type="scientific">Streptomyces bambusae</name>
    <dbReference type="NCBI Taxonomy" id="1550616"/>
    <lineage>
        <taxon>Bacteria</taxon>
        <taxon>Bacillati</taxon>
        <taxon>Actinomycetota</taxon>
        <taxon>Actinomycetes</taxon>
        <taxon>Kitasatosporales</taxon>
        <taxon>Streptomycetaceae</taxon>
        <taxon>Streptomyces</taxon>
    </lineage>
</organism>
<name>A0ABS6ZCH3_9ACTN</name>
<accession>A0ABS6ZCH3</accession>
<comment type="caution">
    <text evidence="1">The sequence shown here is derived from an EMBL/GenBank/DDBJ whole genome shotgun (WGS) entry which is preliminary data.</text>
</comment>